<evidence type="ECO:0000256" key="1">
    <source>
        <dbReference type="SAM" id="SignalP"/>
    </source>
</evidence>
<name>A0A074N2I3_ERYLO</name>
<dbReference type="STRING" id="1044.EH31_05385"/>
<dbReference type="Pfam" id="PF06863">
    <property type="entry name" value="DUF1254"/>
    <property type="match status" value="1"/>
</dbReference>
<dbReference type="InterPro" id="IPR037050">
    <property type="entry name" value="DUF1254_sf"/>
</dbReference>
<accession>A0A074N2I3</accession>
<dbReference type="PANTHER" id="PTHR36509">
    <property type="entry name" value="BLL3101 PROTEIN"/>
    <property type="match status" value="1"/>
</dbReference>
<evidence type="ECO:0000313" key="4">
    <source>
        <dbReference type="EMBL" id="KEO92102.1"/>
    </source>
</evidence>
<evidence type="ECO:0000259" key="2">
    <source>
        <dbReference type="Pfam" id="PF06742"/>
    </source>
</evidence>
<feature type="chain" id="PRO_5001697476" description="DUF1254 domain-containing protein" evidence="1">
    <location>
        <begin position="21"/>
        <end position="458"/>
    </location>
</feature>
<feature type="domain" description="DUF1214" evidence="2">
    <location>
        <begin position="331"/>
        <end position="439"/>
    </location>
</feature>
<dbReference type="AlphaFoldDB" id="A0A074N2I3"/>
<dbReference type="Proteomes" id="UP000027647">
    <property type="component" value="Unassembled WGS sequence"/>
</dbReference>
<reference evidence="4 5" key="1">
    <citation type="submission" date="2014-04" db="EMBL/GenBank/DDBJ databases">
        <title>A comprehensive comparison of genomes of Erythrobacter spp. strains.</title>
        <authorList>
            <person name="Zheng Q."/>
        </authorList>
    </citation>
    <scope>NUCLEOTIDE SEQUENCE [LARGE SCALE GENOMIC DNA]</scope>
    <source>
        <strain evidence="4 5">DSM 6997</strain>
    </source>
</reference>
<feature type="domain" description="DUF1254" evidence="3">
    <location>
        <begin position="71"/>
        <end position="197"/>
    </location>
</feature>
<dbReference type="Pfam" id="PF06742">
    <property type="entry name" value="DUF1214"/>
    <property type="match status" value="1"/>
</dbReference>
<gene>
    <name evidence="4" type="ORF">EH31_05385</name>
</gene>
<comment type="caution">
    <text evidence="4">The sequence shown here is derived from an EMBL/GenBank/DDBJ whole genome shotgun (WGS) entry which is preliminary data.</text>
</comment>
<dbReference type="EMBL" id="JMIW01000001">
    <property type="protein sequence ID" value="KEO92102.1"/>
    <property type="molecule type" value="Genomic_DNA"/>
</dbReference>
<dbReference type="eggNOG" id="COG5361">
    <property type="taxonomic scope" value="Bacteria"/>
</dbReference>
<proteinExistence type="predicted"/>
<dbReference type="PANTHER" id="PTHR36509:SF2">
    <property type="entry name" value="BLL3101 PROTEIN"/>
    <property type="match status" value="1"/>
</dbReference>
<dbReference type="InterPro" id="IPR010679">
    <property type="entry name" value="DUF1254"/>
</dbReference>
<dbReference type="InterPro" id="IPR010621">
    <property type="entry name" value="DUF1214"/>
</dbReference>
<feature type="signal peptide" evidence="1">
    <location>
        <begin position="1"/>
        <end position="20"/>
    </location>
</feature>
<dbReference type="PROSITE" id="PS51257">
    <property type="entry name" value="PROKAR_LIPOPROTEIN"/>
    <property type="match status" value="1"/>
</dbReference>
<evidence type="ECO:0000313" key="5">
    <source>
        <dbReference type="Proteomes" id="UP000027647"/>
    </source>
</evidence>
<evidence type="ECO:0008006" key="6">
    <source>
        <dbReference type="Google" id="ProtNLM"/>
    </source>
</evidence>
<sequence length="458" mass="49932">MRPAAIISLAAFLSASCASIDMDSSKPPRPQCAATQSEAEAIRKAFFFGYPVYEMSRMRQRTLSLPGARPNSLLHRTRLSGPSDRSITMPNTDTLYSTAWLDLSGGPLRFSIPEMGTRYHSIQLMDPFSDVFAILRNETTKAREYLIVGPDWEGEAAAGATVIASPSRDVWLVGRTFVKGPGDLAAAQELQQAYTIEETGTLAAGTLAADTFSEAQIPKTPSAQEFLSVVNGALSRGPVRSIHQKRLGCFARAGIGPASDMAVQVPSPGIKKVWDTALGQLFIDTKEALENSGTLRNGWRYPASNIGQFGEDDLYRSAIALGGLAALPTQEAINPITTRDANGDTLNGAFRYRLPIPADVPVDGFWSLTLYKSDGAGRWFLHENPLDRYAIRSTNGGLVRQPDGTIILEISHQRPPHHLNWLPAPKGPFLLVFRAYRPQSAFARGHFVLSAVKRLSDY</sequence>
<protein>
    <recommendedName>
        <fullName evidence="6">DUF1254 domain-containing protein</fullName>
    </recommendedName>
</protein>
<dbReference type="Gene3D" id="2.60.120.600">
    <property type="entry name" value="Domain of unknown function DUF1214, C-terminal domain"/>
    <property type="match status" value="1"/>
</dbReference>
<dbReference type="InterPro" id="IPR037049">
    <property type="entry name" value="DUF1214_C_sf"/>
</dbReference>
<organism evidence="4 5">
    <name type="scientific">Erythrobacter longus</name>
    <dbReference type="NCBI Taxonomy" id="1044"/>
    <lineage>
        <taxon>Bacteria</taxon>
        <taxon>Pseudomonadati</taxon>
        <taxon>Pseudomonadota</taxon>
        <taxon>Alphaproteobacteria</taxon>
        <taxon>Sphingomonadales</taxon>
        <taxon>Erythrobacteraceae</taxon>
        <taxon>Erythrobacter/Porphyrobacter group</taxon>
        <taxon>Erythrobacter</taxon>
    </lineage>
</organism>
<dbReference type="Gene3D" id="2.60.40.1610">
    <property type="entry name" value="Domain of unknown function DUF1254"/>
    <property type="match status" value="1"/>
</dbReference>
<keyword evidence="5" id="KW-1185">Reference proteome</keyword>
<evidence type="ECO:0000259" key="3">
    <source>
        <dbReference type="Pfam" id="PF06863"/>
    </source>
</evidence>
<dbReference type="SUPFAM" id="SSF160935">
    <property type="entry name" value="VPA0735-like"/>
    <property type="match status" value="1"/>
</dbReference>
<keyword evidence="1" id="KW-0732">Signal</keyword>